<feature type="domain" description="Aminoglycoside phosphotransferase" evidence="6">
    <location>
        <begin position="31"/>
        <end position="249"/>
    </location>
</feature>
<dbReference type="PANTHER" id="PTHR34273:SF2">
    <property type="entry name" value="METHYLTHIORIBOSE KINASE"/>
    <property type="match status" value="1"/>
</dbReference>
<accession>A0ABU0PBJ5</accession>
<dbReference type="SUPFAM" id="SSF56112">
    <property type="entry name" value="Protein kinase-like (PK-like)"/>
    <property type="match status" value="1"/>
</dbReference>
<keyword evidence="3" id="KW-0547">Nucleotide-binding</keyword>
<evidence type="ECO:0000256" key="2">
    <source>
        <dbReference type="ARBA" id="ARBA00022679"/>
    </source>
</evidence>
<evidence type="ECO:0000259" key="6">
    <source>
        <dbReference type="Pfam" id="PF01636"/>
    </source>
</evidence>
<dbReference type="EMBL" id="JAUSXK010000001">
    <property type="protein sequence ID" value="MDQ0644322.1"/>
    <property type="molecule type" value="Genomic_DNA"/>
</dbReference>
<dbReference type="PANTHER" id="PTHR34273">
    <property type="entry name" value="METHYLTHIORIBOSE KINASE"/>
    <property type="match status" value="1"/>
</dbReference>
<evidence type="ECO:0000313" key="7">
    <source>
        <dbReference type="EMBL" id="MDQ0644322.1"/>
    </source>
</evidence>
<comment type="caution">
    <text evidence="7">The sequence shown here is derived from an EMBL/GenBank/DDBJ whole genome shotgun (WGS) entry which is preliminary data.</text>
</comment>
<keyword evidence="8" id="KW-1185">Reference proteome</keyword>
<dbReference type="Gene3D" id="3.90.1200.10">
    <property type="match status" value="1"/>
</dbReference>
<reference evidence="7 8" key="1">
    <citation type="submission" date="2023-07" db="EMBL/GenBank/DDBJ databases">
        <title>Comparative genomics of wheat-associated soil bacteria to identify genetic determinants of phenazine resistance.</title>
        <authorList>
            <person name="Mouncey N."/>
        </authorList>
    </citation>
    <scope>NUCLEOTIDE SEQUENCE [LARGE SCALE GENOMIC DNA]</scope>
    <source>
        <strain evidence="7 8">W2I7</strain>
    </source>
</reference>
<gene>
    <name evidence="7" type="ORF">QFZ46_002482</name>
</gene>
<dbReference type="Proteomes" id="UP001239085">
    <property type="component" value="Unassembled WGS sequence"/>
</dbReference>
<evidence type="ECO:0000256" key="1">
    <source>
        <dbReference type="ARBA" id="ARBA00010165"/>
    </source>
</evidence>
<proteinExistence type="inferred from homology"/>
<evidence type="ECO:0000256" key="4">
    <source>
        <dbReference type="ARBA" id="ARBA00022777"/>
    </source>
</evidence>
<organism evidence="7 8">
    <name type="scientific">Microbacterium murale</name>
    <dbReference type="NCBI Taxonomy" id="1081040"/>
    <lineage>
        <taxon>Bacteria</taxon>
        <taxon>Bacillati</taxon>
        <taxon>Actinomycetota</taxon>
        <taxon>Actinomycetes</taxon>
        <taxon>Micrococcales</taxon>
        <taxon>Microbacteriaceae</taxon>
        <taxon>Microbacterium</taxon>
    </lineage>
</organism>
<keyword evidence="5" id="KW-0067">ATP-binding</keyword>
<dbReference type="GO" id="GO:0016301">
    <property type="term" value="F:kinase activity"/>
    <property type="evidence" value="ECO:0007669"/>
    <property type="project" value="UniProtKB-KW"/>
</dbReference>
<protein>
    <submittedName>
        <fullName evidence="7">5-methylthioribose kinase</fullName>
    </submittedName>
</protein>
<dbReference type="RefSeq" id="WP_307361928.1">
    <property type="nucleotide sequence ID" value="NZ_JAUSXK010000001.1"/>
</dbReference>
<sequence length="337" mass="36625">MTTAEASAGDDLREVALGALRHAGLLHDEHTVQPLAGGVSNDVLVVRTAQSAFVVKRALPRLRVVEVWEASAERSYTEAAALRWAHGVAPDAVPGVVAVDRENNVLVIELAPAGYGDWKQQLLAGDVRPDVGTRLGALLADWHLASASDPRVLADFDDQETFGQLRVQPFYTVAAERNPDAAPVIAELVERMASTRVSIVHGDFSPKNILAEPLVGGGLWVIDWEVAHVGDPTFDVAFLLHHLICKIIARPDRRDELIATAENFLQTYSDRTRASLGAPDGRHLLAHTGVLVLARVDGKSPVDYFSTAQRDEARALALKMLRETPTGLAELWRMTNV</sequence>
<comment type="similarity">
    <text evidence="1">Belongs to the methylthioribose kinase family.</text>
</comment>
<dbReference type="Pfam" id="PF01636">
    <property type="entry name" value="APH"/>
    <property type="match status" value="1"/>
</dbReference>
<keyword evidence="4 7" id="KW-0418">Kinase</keyword>
<evidence type="ECO:0000256" key="3">
    <source>
        <dbReference type="ARBA" id="ARBA00022741"/>
    </source>
</evidence>
<keyword evidence="2" id="KW-0808">Transferase</keyword>
<dbReference type="InterPro" id="IPR011009">
    <property type="entry name" value="Kinase-like_dom_sf"/>
</dbReference>
<evidence type="ECO:0000313" key="8">
    <source>
        <dbReference type="Proteomes" id="UP001239085"/>
    </source>
</evidence>
<name>A0ABU0PBJ5_9MICO</name>
<evidence type="ECO:0000256" key="5">
    <source>
        <dbReference type="ARBA" id="ARBA00022840"/>
    </source>
</evidence>
<dbReference type="Gene3D" id="3.30.200.20">
    <property type="entry name" value="Phosphorylase Kinase, domain 1"/>
    <property type="match status" value="1"/>
</dbReference>
<dbReference type="InterPro" id="IPR002575">
    <property type="entry name" value="Aminoglycoside_PTrfase"/>
</dbReference>